<dbReference type="SMART" id="SM00448">
    <property type="entry name" value="REC"/>
    <property type="match status" value="1"/>
</dbReference>
<dbReference type="AlphaFoldDB" id="A0A9Q5GE78"/>
<dbReference type="GO" id="GO:0000160">
    <property type="term" value="P:phosphorelay signal transduction system"/>
    <property type="evidence" value="ECO:0007669"/>
    <property type="project" value="InterPro"/>
</dbReference>
<feature type="modified residue" description="4-aspartylphosphate" evidence="3">
    <location>
        <position position="55"/>
    </location>
</feature>
<dbReference type="InterPro" id="IPR011006">
    <property type="entry name" value="CheY-like_superfamily"/>
</dbReference>
<evidence type="ECO:0000259" key="5">
    <source>
        <dbReference type="PROSITE" id="PS50883"/>
    </source>
</evidence>
<name>A0A9Q5GE78_CLOBE</name>
<gene>
    <name evidence="7" type="ORF">DFH45_004210</name>
</gene>
<keyword evidence="3" id="KW-0597">Phosphoprotein</keyword>
<dbReference type="Gene3D" id="3.30.70.270">
    <property type="match status" value="1"/>
</dbReference>
<dbReference type="PROSITE" id="PS50110">
    <property type="entry name" value="RESPONSE_REGULATORY"/>
    <property type="match status" value="1"/>
</dbReference>
<dbReference type="InterPro" id="IPR035919">
    <property type="entry name" value="EAL_sf"/>
</dbReference>
<dbReference type="PROSITE" id="PS50883">
    <property type="entry name" value="EAL"/>
    <property type="match status" value="1"/>
</dbReference>
<organism evidence="7 8">
    <name type="scientific">Clostridium beijerinckii</name>
    <name type="common">Clostridium MP</name>
    <dbReference type="NCBI Taxonomy" id="1520"/>
    <lineage>
        <taxon>Bacteria</taxon>
        <taxon>Bacillati</taxon>
        <taxon>Bacillota</taxon>
        <taxon>Clostridia</taxon>
        <taxon>Eubacteriales</taxon>
        <taxon>Clostridiaceae</taxon>
        <taxon>Clostridium</taxon>
    </lineage>
</organism>
<evidence type="ECO:0000259" key="4">
    <source>
        <dbReference type="PROSITE" id="PS50110"/>
    </source>
</evidence>
<protein>
    <recommendedName>
        <fullName evidence="1">Stage 0 sporulation protein A homolog</fullName>
    </recommendedName>
</protein>
<sequence>MRGNILIIDDSQIERKIIGQAIKKRFPEINIVEVENGLNISEKLIKNNIHLCILDIMMPEKNGFEVLKEINDDITLKEIPVIVCTGISDKEAIEKALNLGAYDYFTKPLSEENLKISLPLKAKNAIDLMKRKEELKKKEREIYNLAYRNSITGLPNKNMFKEILGALINEDKNQQESFAMIYIDLDNFKEVNGAFGHTFGDRVLNCLSKRLKKNEKENCKVFNIGGDEFVFLVKDKKEQGEVEMLLQKLLKIIKEPIFVDNNVFHISASGGVVFYPEHGGSFDELLKNVDAAMYRAKESEKGSYCFFDKSIGQSVLNKAKMQSNLRKALKEKEFLVYYQPQFNCKTVGISGFEALVRWHSSELGFVMPMSFIEAAEDSGLIIPIGKWVLETACEFVRELNEIYSTNYEIAVNISAIQIFQEDFVSSVMDILEKTGFPAKLLELEITESAFLNSIGPTVKKLEKLQEAGIKIALDDFGTGYSSLSYLRELPISTLKIDKSFIKSIFESHKNRSLTSTIIKMGHDLGMELVAEGVETEKELIYLTELNCDKIQGYYISKPIPKGELLDFLKNNAKIILH</sequence>
<dbReference type="CDD" id="cd01948">
    <property type="entry name" value="EAL"/>
    <property type="match status" value="1"/>
</dbReference>
<dbReference type="InterPro" id="IPR001789">
    <property type="entry name" value="Sig_transdc_resp-reg_receiver"/>
</dbReference>
<evidence type="ECO:0000256" key="2">
    <source>
        <dbReference type="ARBA" id="ARBA00024867"/>
    </source>
</evidence>
<dbReference type="InterPro" id="IPR000160">
    <property type="entry name" value="GGDEF_dom"/>
</dbReference>
<feature type="domain" description="GGDEF" evidence="6">
    <location>
        <begin position="176"/>
        <end position="309"/>
    </location>
</feature>
<dbReference type="RefSeq" id="WP_077307469.1">
    <property type="nucleotide sequence ID" value="NZ_CP016090.1"/>
</dbReference>
<dbReference type="Pfam" id="PF00990">
    <property type="entry name" value="GGDEF"/>
    <property type="match status" value="1"/>
</dbReference>
<dbReference type="Gene3D" id="3.20.20.450">
    <property type="entry name" value="EAL domain"/>
    <property type="match status" value="1"/>
</dbReference>
<dbReference type="Pfam" id="PF00563">
    <property type="entry name" value="EAL"/>
    <property type="match status" value="1"/>
</dbReference>
<dbReference type="CDD" id="cd00156">
    <property type="entry name" value="REC"/>
    <property type="match status" value="1"/>
</dbReference>
<dbReference type="EMBL" id="JABSXK010000001">
    <property type="protein sequence ID" value="NRV11247.1"/>
    <property type="molecule type" value="Genomic_DNA"/>
</dbReference>
<dbReference type="SUPFAM" id="SSF55073">
    <property type="entry name" value="Nucleotide cyclase"/>
    <property type="match status" value="1"/>
</dbReference>
<reference evidence="7" key="1">
    <citation type="submission" date="2020-05" db="EMBL/GenBank/DDBJ databases">
        <title>Genomic insights into acetone-butanol-ethanol (ABE) fermentation by sequencing solventogenic clostridia strains.</title>
        <authorList>
            <person name="Brown S."/>
        </authorList>
    </citation>
    <scope>NUCLEOTIDE SEQUENCE</scope>
    <source>
        <strain evidence="7">DJ126</strain>
    </source>
</reference>
<dbReference type="SMART" id="SM00052">
    <property type="entry name" value="EAL"/>
    <property type="match status" value="1"/>
</dbReference>
<comment type="caution">
    <text evidence="7">The sequence shown here is derived from an EMBL/GenBank/DDBJ whole genome shotgun (WGS) entry which is preliminary data.</text>
</comment>
<evidence type="ECO:0000256" key="3">
    <source>
        <dbReference type="PROSITE-ProRule" id="PRU00169"/>
    </source>
</evidence>
<dbReference type="SUPFAM" id="SSF52172">
    <property type="entry name" value="CheY-like"/>
    <property type="match status" value="1"/>
</dbReference>
<dbReference type="InterPro" id="IPR052155">
    <property type="entry name" value="Biofilm_reg_signaling"/>
</dbReference>
<evidence type="ECO:0000256" key="1">
    <source>
        <dbReference type="ARBA" id="ARBA00018672"/>
    </source>
</evidence>
<dbReference type="PROSITE" id="PS50887">
    <property type="entry name" value="GGDEF"/>
    <property type="match status" value="1"/>
</dbReference>
<dbReference type="Gene3D" id="3.40.50.2300">
    <property type="match status" value="1"/>
</dbReference>
<evidence type="ECO:0000259" key="6">
    <source>
        <dbReference type="PROSITE" id="PS50887"/>
    </source>
</evidence>
<feature type="domain" description="Response regulatory" evidence="4">
    <location>
        <begin position="4"/>
        <end position="122"/>
    </location>
</feature>
<proteinExistence type="predicted"/>
<dbReference type="Pfam" id="PF00072">
    <property type="entry name" value="Response_reg"/>
    <property type="match status" value="1"/>
</dbReference>
<feature type="domain" description="EAL" evidence="5">
    <location>
        <begin position="318"/>
        <end position="572"/>
    </location>
</feature>
<dbReference type="InterPro" id="IPR029787">
    <property type="entry name" value="Nucleotide_cyclase"/>
</dbReference>
<dbReference type="NCBIfam" id="TIGR00254">
    <property type="entry name" value="GGDEF"/>
    <property type="match status" value="1"/>
</dbReference>
<dbReference type="Proteomes" id="UP000821656">
    <property type="component" value="Unassembled WGS sequence"/>
</dbReference>
<evidence type="ECO:0000313" key="8">
    <source>
        <dbReference type="Proteomes" id="UP000821656"/>
    </source>
</evidence>
<dbReference type="PANTHER" id="PTHR44757:SF2">
    <property type="entry name" value="BIOFILM ARCHITECTURE MAINTENANCE PROTEIN MBAA"/>
    <property type="match status" value="1"/>
</dbReference>
<dbReference type="CDD" id="cd01949">
    <property type="entry name" value="GGDEF"/>
    <property type="match status" value="1"/>
</dbReference>
<dbReference type="SUPFAM" id="SSF141868">
    <property type="entry name" value="EAL domain-like"/>
    <property type="match status" value="1"/>
</dbReference>
<dbReference type="InterPro" id="IPR001633">
    <property type="entry name" value="EAL_dom"/>
</dbReference>
<accession>A0A9Q5GE78</accession>
<dbReference type="InterPro" id="IPR043128">
    <property type="entry name" value="Rev_trsase/Diguanyl_cyclase"/>
</dbReference>
<dbReference type="SMART" id="SM00267">
    <property type="entry name" value="GGDEF"/>
    <property type="match status" value="1"/>
</dbReference>
<evidence type="ECO:0000313" key="7">
    <source>
        <dbReference type="EMBL" id="NRV11247.1"/>
    </source>
</evidence>
<comment type="function">
    <text evidence="2">May play the central regulatory role in sporulation. It may be an element of the effector pathway responsible for the activation of sporulation genes in response to nutritional stress. Spo0A may act in concert with spo0H (a sigma factor) to control the expression of some genes that are critical to the sporulation process.</text>
</comment>
<dbReference type="PANTHER" id="PTHR44757">
    <property type="entry name" value="DIGUANYLATE CYCLASE DGCP"/>
    <property type="match status" value="1"/>
</dbReference>